<keyword evidence="1" id="KW-0812">Transmembrane</keyword>
<evidence type="ECO:0000313" key="3">
    <source>
        <dbReference type="EMBL" id="OMJ67157.1"/>
    </source>
</evidence>
<dbReference type="AlphaFoldDB" id="A0A1R2ARL2"/>
<protein>
    <recommendedName>
        <fullName evidence="5">GOLD domain-containing protein</fullName>
    </recommendedName>
</protein>
<evidence type="ECO:0000256" key="1">
    <source>
        <dbReference type="SAM" id="Phobius"/>
    </source>
</evidence>
<accession>A0A1R2ARL2</accession>
<organism evidence="3 4">
    <name type="scientific">Stentor coeruleus</name>
    <dbReference type="NCBI Taxonomy" id="5963"/>
    <lineage>
        <taxon>Eukaryota</taxon>
        <taxon>Sar</taxon>
        <taxon>Alveolata</taxon>
        <taxon>Ciliophora</taxon>
        <taxon>Postciliodesmatophora</taxon>
        <taxon>Heterotrichea</taxon>
        <taxon>Heterotrichida</taxon>
        <taxon>Stentoridae</taxon>
        <taxon>Stentor</taxon>
    </lineage>
</organism>
<feature type="transmembrane region" description="Helical" evidence="1">
    <location>
        <begin position="126"/>
        <end position="147"/>
    </location>
</feature>
<name>A0A1R2ARL2_9CILI</name>
<reference evidence="3 4" key="1">
    <citation type="submission" date="2016-11" db="EMBL/GenBank/DDBJ databases">
        <title>The macronuclear genome of Stentor coeruleus: a giant cell with tiny introns.</title>
        <authorList>
            <person name="Slabodnick M."/>
            <person name="Ruby J.G."/>
            <person name="Reiff S.B."/>
            <person name="Swart E.C."/>
            <person name="Gosai S."/>
            <person name="Prabakaran S."/>
            <person name="Witkowska E."/>
            <person name="Larue G.E."/>
            <person name="Fisher S."/>
            <person name="Freeman R.M."/>
            <person name="Gunawardena J."/>
            <person name="Chu W."/>
            <person name="Stover N.A."/>
            <person name="Gregory B.D."/>
            <person name="Nowacki M."/>
            <person name="Derisi J."/>
            <person name="Roy S.W."/>
            <person name="Marshall W.F."/>
            <person name="Sood P."/>
        </authorList>
    </citation>
    <scope>NUCLEOTIDE SEQUENCE [LARGE SCALE GENOMIC DNA]</scope>
    <source>
        <strain evidence="3">WM001</strain>
    </source>
</reference>
<keyword evidence="2" id="KW-0732">Signal</keyword>
<feature type="signal peptide" evidence="2">
    <location>
        <begin position="1"/>
        <end position="20"/>
    </location>
</feature>
<keyword evidence="1" id="KW-0472">Membrane</keyword>
<proteinExistence type="predicted"/>
<comment type="caution">
    <text evidence="3">The sequence shown here is derived from an EMBL/GenBank/DDBJ whole genome shotgun (WGS) entry which is preliminary data.</text>
</comment>
<dbReference type="EMBL" id="MPUH01001554">
    <property type="protein sequence ID" value="OMJ67157.1"/>
    <property type="molecule type" value="Genomic_DNA"/>
</dbReference>
<dbReference type="Proteomes" id="UP000187209">
    <property type="component" value="Unassembled WGS sequence"/>
</dbReference>
<evidence type="ECO:0008006" key="5">
    <source>
        <dbReference type="Google" id="ProtNLM"/>
    </source>
</evidence>
<keyword evidence="1" id="KW-1133">Transmembrane helix</keyword>
<feature type="chain" id="PRO_5012187343" description="GOLD domain-containing protein" evidence="2">
    <location>
        <begin position="21"/>
        <end position="159"/>
    </location>
</feature>
<keyword evidence="4" id="KW-1185">Reference proteome</keyword>
<gene>
    <name evidence="3" type="ORF">SteCoe_35760</name>
</gene>
<evidence type="ECO:0000256" key="2">
    <source>
        <dbReference type="SAM" id="SignalP"/>
    </source>
</evidence>
<evidence type="ECO:0000313" key="4">
    <source>
        <dbReference type="Proteomes" id="UP000187209"/>
    </source>
</evidence>
<sequence length="159" mass="18505">MFRIFIPIVFAFEITKLASCLNLVKWKIDTDEASFDLMLANTTLHPEKIIDKTIAQMLESCASKITESQTSELSDPSANFIDYNSLLNFKVQFFSSESELTLSDKELEILDSLENYVNNLNKNDYFNIYLVVSFLLVIVFVGFRYAYMYANPRKWFKLE</sequence>